<dbReference type="PANTHER" id="PTHR10380">
    <property type="entry name" value="CUTICLE PROTEIN"/>
    <property type="match status" value="1"/>
</dbReference>
<evidence type="ECO:0000313" key="5">
    <source>
        <dbReference type="RefSeq" id="XP_034239081.1"/>
    </source>
</evidence>
<evidence type="ECO:0000256" key="3">
    <source>
        <dbReference type="SAM" id="MobiDB-lite"/>
    </source>
</evidence>
<sequence>MASRIRPSPPPPPWPWHHPSSQHLPSPSAAPSKWPPPWRPPVHDEAGQYALGFETGNGIIVEEQGALKRNLDGEYKGDVVLVKRGSYSYPAPDGRTYRIEYTADENGFRPTGAHLPVGPVPVAVADV</sequence>
<keyword evidence="1 2" id="KW-0193">Cuticle</keyword>
<organism evidence="5">
    <name type="scientific">Thrips palmi</name>
    <name type="common">Melon thrips</name>
    <dbReference type="NCBI Taxonomy" id="161013"/>
    <lineage>
        <taxon>Eukaryota</taxon>
        <taxon>Metazoa</taxon>
        <taxon>Ecdysozoa</taxon>
        <taxon>Arthropoda</taxon>
        <taxon>Hexapoda</taxon>
        <taxon>Insecta</taxon>
        <taxon>Pterygota</taxon>
        <taxon>Neoptera</taxon>
        <taxon>Paraneoptera</taxon>
        <taxon>Thysanoptera</taxon>
        <taxon>Terebrantia</taxon>
        <taxon>Thripoidea</taxon>
        <taxon>Thripidae</taxon>
        <taxon>Thrips</taxon>
    </lineage>
</organism>
<dbReference type="Proteomes" id="UP000515158">
    <property type="component" value="Unplaced"/>
</dbReference>
<protein>
    <submittedName>
        <fullName evidence="5">Cuticle protein CP14.6-like</fullName>
    </submittedName>
</protein>
<evidence type="ECO:0000256" key="2">
    <source>
        <dbReference type="PROSITE-ProRule" id="PRU00497"/>
    </source>
</evidence>
<dbReference type="OrthoDB" id="6368834at2759"/>
<dbReference type="Pfam" id="PF00379">
    <property type="entry name" value="Chitin_bind_4"/>
    <property type="match status" value="1"/>
</dbReference>
<feature type="region of interest" description="Disordered" evidence="3">
    <location>
        <begin position="1"/>
        <end position="45"/>
    </location>
</feature>
<name>A0A6P8YQ71_THRPL</name>
<dbReference type="GO" id="GO:0062129">
    <property type="term" value="C:chitin-based extracellular matrix"/>
    <property type="evidence" value="ECO:0007669"/>
    <property type="project" value="TreeGrafter"/>
</dbReference>
<dbReference type="PROSITE" id="PS00233">
    <property type="entry name" value="CHIT_BIND_RR_1"/>
    <property type="match status" value="1"/>
</dbReference>
<dbReference type="PRINTS" id="PR00947">
    <property type="entry name" value="CUTICLE"/>
</dbReference>
<evidence type="ECO:0000256" key="1">
    <source>
        <dbReference type="ARBA" id="ARBA00022460"/>
    </source>
</evidence>
<dbReference type="PROSITE" id="PS51155">
    <property type="entry name" value="CHIT_BIND_RR_2"/>
    <property type="match status" value="1"/>
</dbReference>
<dbReference type="KEGG" id="tpal:117644004"/>
<dbReference type="InterPro" id="IPR000618">
    <property type="entry name" value="Insect_cuticle"/>
</dbReference>
<dbReference type="RefSeq" id="XP_034239081.1">
    <property type="nucleotide sequence ID" value="XM_034383190.1"/>
</dbReference>
<dbReference type="AlphaFoldDB" id="A0A6P8YQ71"/>
<evidence type="ECO:0000313" key="4">
    <source>
        <dbReference type="Proteomes" id="UP000515158"/>
    </source>
</evidence>
<dbReference type="GeneID" id="117644004"/>
<reference evidence="5" key="1">
    <citation type="submission" date="2025-08" db="UniProtKB">
        <authorList>
            <consortium name="RefSeq"/>
        </authorList>
    </citation>
    <scope>IDENTIFICATION</scope>
    <source>
        <tissue evidence="5">Total insect</tissue>
    </source>
</reference>
<proteinExistence type="predicted"/>
<dbReference type="InterPro" id="IPR031311">
    <property type="entry name" value="CHIT_BIND_RR_consensus"/>
</dbReference>
<dbReference type="PANTHER" id="PTHR10380:SF173">
    <property type="entry name" value="CUTICULAR PROTEIN 47EF, ISOFORM C-RELATED"/>
    <property type="match status" value="1"/>
</dbReference>
<feature type="compositionally biased region" description="Low complexity" evidence="3">
    <location>
        <begin position="17"/>
        <end position="32"/>
    </location>
</feature>
<accession>A0A6P8YQ71</accession>
<dbReference type="GO" id="GO:0008010">
    <property type="term" value="F:structural constituent of chitin-based larval cuticle"/>
    <property type="evidence" value="ECO:0007669"/>
    <property type="project" value="TreeGrafter"/>
</dbReference>
<gene>
    <name evidence="5" type="primary">LOC117644004</name>
</gene>
<dbReference type="InParanoid" id="A0A6P8YQ71"/>
<dbReference type="InterPro" id="IPR050468">
    <property type="entry name" value="Cuticle_Struct_Prot"/>
</dbReference>
<keyword evidence="4" id="KW-1185">Reference proteome</keyword>
<feature type="compositionally biased region" description="Pro residues" evidence="3">
    <location>
        <begin position="7"/>
        <end position="16"/>
    </location>
</feature>